<organism evidence="3 4">
    <name type="scientific">Haloarcula argentinensis</name>
    <dbReference type="NCBI Taxonomy" id="43776"/>
    <lineage>
        <taxon>Archaea</taxon>
        <taxon>Methanobacteriati</taxon>
        <taxon>Methanobacteriota</taxon>
        <taxon>Stenosarchaea group</taxon>
        <taxon>Halobacteria</taxon>
        <taxon>Halobacteriales</taxon>
        <taxon>Haloarculaceae</taxon>
        <taxon>Haloarcula</taxon>
    </lineage>
</organism>
<comment type="caution">
    <text evidence="3">The sequence shown here is derived from an EMBL/GenBank/DDBJ whole genome shotgun (WGS) entry which is preliminary data.</text>
</comment>
<reference evidence="3 4" key="1">
    <citation type="submission" date="2022-06" db="EMBL/GenBank/DDBJ databases">
        <title>Haloarcula sp. a new haloarchaeum isolate from saline soil.</title>
        <authorList>
            <person name="Strakova D."/>
            <person name="Galisteo C."/>
            <person name="Sanchez-Porro C."/>
            <person name="Ventosa A."/>
        </authorList>
    </citation>
    <scope>NUCLEOTIDE SEQUENCE [LARGE SCALE GENOMIC DNA]</scope>
    <source>
        <strain evidence="3 4">JCM 15760</strain>
    </source>
</reference>
<feature type="coiled-coil region" evidence="1">
    <location>
        <begin position="122"/>
        <end position="153"/>
    </location>
</feature>
<evidence type="ECO:0000256" key="2">
    <source>
        <dbReference type="SAM" id="Phobius"/>
    </source>
</evidence>
<feature type="transmembrane region" description="Helical" evidence="2">
    <location>
        <begin position="194"/>
        <end position="219"/>
    </location>
</feature>
<dbReference type="EMBL" id="JAMQCP010000002">
    <property type="protein sequence ID" value="MDS0253851.1"/>
    <property type="molecule type" value="Genomic_DNA"/>
</dbReference>
<evidence type="ECO:0000256" key="1">
    <source>
        <dbReference type="SAM" id="Coils"/>
    </source>
</evidence>
<keyword evidence="2" id="KW-1133">Transmembrane helix</keyword>
<keyword evidence="2" id="KW-0812">Transmembrane</keyword>
<gene>
    <name evidence="3" type="ORF">NC662_09040</name>
</gene>
<protein>
    <submittedName>
        <fullName evidence="3">Uncharacterized protein</fullName>
    </submittedName>
</protein>
<evidence type="ECO:0000313" key="3">
    <source>
        <dbReference type="EMBL" id="MDS0253851.1"/>
    </source>
</evidence>
<evidence type="ECO:0000313" key="4">
    <source>
        <dbReference type="Proteomes" id="UP001248536"/>
    </source>
</evidence>
<keyword evidence="2" id="KW-0472">Membrane</keyword>
<dbReference type="Proteomes" id="UP001248536">
    <property type="component" value="Unassembled WGS sequence"/>
</dbReference>
<name>A0ABU2F112_HALAR</name>
<proteinExistence type="predicted"/>
<keyword evidence="1" id="KW-0175">Coiled coil</keyword>
<accession>A0ABU2F112</accession>
<sequence>MIDERHDVHEHLLESTEDRWNREDAESHVDNFIEFDVGRDWDPDPDNVSLQDAFEAMITHRDLSRDQITEYHTEVLENRWEELISELTPDRGLGSVPVDTSEYDAANMVIEALWNIYDREKYDMNENMYLEFKKDLEQLQKERENLIEEFEASDPQQLKESLKWTVFPILFSVSSPILYSLLHQTGLTLRTPDVFTIIEPVVITLIWLVGLVSSLYFLWRKISETQNSIPESPIDSGEAENSSN</sequence>
<dbReference type="RefSeq" id="WP_152423069.1">
    <property type="nucleotide sequence ID" value="NZ_BAABDY010000004.1"/>
</dbReference>
<keyword evidence="4" id="KW-1185">Reference proteome</keyword>
<feature type="transmembrane region" description="Helical" evidence="2">
    <location>
        <begin position="164"/>
        <end position="182"/>
    </location>
</feature>